<gene>
    <name evidence="4" type="ORF">SAMN04488124_3129</name>
</gene>
<dbReference type="EMBL" id="FOYS01000005">
    <property type="protein sequence ID" value="SFR65006.1"/>
    <property type="molecule type" value="Genomic_DNA"/>
</dbReference>
<evidence type="ECO:0000256" key="1">
    <source>
        <dbReference type="ARBA" id="ARBA00023229"/>
    </source>
</evidence>
<keyword evidence="5" id="KW-1185">Reference proteome</keyword>
<dbReference type="InterPro" id="IPR016039">
    <property type="entry name" value="Thiolase-like"/>
</dbReference>
<dbReference type="Proteomes" id="UP000243250">
    <property type="component" value="Unassembled WGS sequence"/>
</dbReference>
<dbReference type="SUPFAM" id="SSF53901">
    <property type="entry name" value="Thiolase-like"/>
    <property type="match status" value="2"/>
</dbReference>
<sequence>MAVDTAYVRMPEPIIASVGASPLGRTDLPGRDLFSVALAEAFDELPDPADVVEAVYVGSQSESYEHQIMYGTLLAEWAGLRHVPAERVEGCAAAGALALRHAVKDVRNGEHEAVLACGVEKMTSAGTSGATDALSAAFDRAIEQRSGVTAPSQYALLAQRYLHETDATERDLAEIAVKNHANAARNPRAQFPKEVDVETVLESNPVASPLKLYDCAPVGDGAAAVLVTTAELAADLDCPQVRVAGSGASANNIAVAERDMTDIAGARIAAETAYEEAGIDAADVDIAEVHDAFTVCEALLAEAVGFAPTGTGYQSYLDPADRADGWTDVQLSPSGGLKARGHPIGATGLLQALEAYEQLTGAAGDRAVEGAETALLLNEGGVADAVTVGHVLTTAEAQ</sequence>
<feature type="domain" description="Thiolase N-terminal" evidence="2">
    <location>
        <begin position="26"/>
        <end position="230"/>
    </location>
</feature>
<dbReference type="Pfam" id="PF00108">
    <property type="entry name" value="Thiolase_N"/>
    <property type="match status" value="1"/>
</dbReference>
<organism evidence="4 5">
    <name type="scientific">Halogeometricum limi</name>
    <dbReference type="NCBI Taxonomy" id="555875"/>
    <lineage>
        <taxon>Archaea</taxon>
        <taxon>Methanobacteriati</taxon>
        <taxon>Methanobacteriota</taxon>
        <taxon>Stenosarchaea group</taxon>
        <taxon>Halobacteria</taxon>
        <taxon>Halobacteriales</taxon>
        <taxon>Haloferacaceae</taxon>
        <taxon>Halogeometricum</taxon>
    </lineage>
</organism>
<evidence type="ECO:0000259" key="2">
    <source>
        <dbReference type="Pfam" id="PF00108"/>
    </source>
</evidence>
<dbReference type="InterPro" id="IPR055140">
    <property type="entry name" value="Thiolase_C_2"/>
</dbReference>
<dbReference type="Gene3D" id="3.40.47.10">
    <property type="match status" value="1"/>
</dbReference>
<dbReference type="PANTHER" id="PTHR42870">
    <property type="entry name" value="ACETYL-COA C-ACETYLTRANSFERASE"/>
    <property type="match status" value="1"/>
</dbReference>
<dbReference type="InterPro" id="IPR002155">
    <property type="entry name" value="Thiolase"/>
</dbReference>
<dbReference type="Pfam" id="PF22691">
    <property type="entry name" value="Thiolase_C_1"/>
    <property type="match status" value="1"/>
</dbReference>
<reference evidence="5" key="1">
    <citation type="submission" date="2016-10" db="EMBL/GenBank/DDBJ databases">
        <authorList>
            <person name="Varghese N."/>
            <person name="Submissions S."/>
        </authorList>
    </citation>
    <scope>NUCLEOTIDE SEQUENCE [LARGE SCALE GENOMIC DNA]</scope>
    <source>
        <strain evidence="5">CGMCC 1.8711</strain>
    </source>
</reference>
<dbReference type="PIRSF" id="PIRSF000429">
    <property type="entry name" value="Ac-CoA_Ac_transf"/>
    <property type="match status" value="1"/>
</dbReference>
<feature type="domain" description="Thiolase C-terminal" evidence="3">
    <location>
        <begin position="252"/>
        <end position="387"/>
    </location>
</feature>
<evidence type="ECO:0000313" key="4">
    <source>
        <dbReference type="EMBL" id="SFR65006.1"/>
    </source>
</evidence>
<name>A0A1I6IE78_9EURY</name>
<proteinExistence type="predicted"/>
<evidence type="ECO:0000313" key="5">
    <source>
        <dbReference type="Proteomes" id="UP000243250"/>
    </source>
</evidence>
<keyword evidence="4" id="KW-0808">Transferase</keyword>
<dbReference type="GO" id="GO:0016747">
    <property type="term" value="F:acyltransferase activity, transferring groups other than amino-acyl groups"/>
    <property type="evidence" value="ECO:0007669"/>
    <property type="project" value="InterPro"/>
</dbReference>
<protein>
    <submittedName>
        <fullName evidence="4">Acetyl-CoA C-acetyltransferase</fullName>
    </submittedName>
</protein>
<evidence type="ECO:0000259" key="3">
    <source>
        <dbReference type="Pfam" id="PF22691"/>
    </source>
</evidence>
<dbReference type="GO" id="GO:0008299">
    <property type="term" value="P:isoprenoid biosynthetic process"/>
    <property type="evidence" value="ECO:0007669"/>
    <property type="project" value="UniProtKB-KW"/>
</dbReference>
<dbReference type="AlphaFoldDB" id="A0A1I6IE78"/>
<accession>A0A1I6IE78</accession>
<dbReference type="CDD" id="cd00829">
    <property type="entry name" value="SCP-x_thiolase"/>
    <property type="match status" value="1"/>
</dbReference>
<keyword evidence="1" id="KW-0414">Isoprene biosynthesis</keyword>
<dbReference type="PANTHER" id="PTHR42870:SF6">
    <property type="entry name" value="ACETYL-COA C-ACYLTRANSFERASE"/>
    <property type="match status" value="1"/>
</dbReference>
<dbReference type="STRING" id="555875.SAMN04488124_3129"/>
<dbReference type="InterPro" id="IPR020616">
    <property type="entry name" value="Thiolase_N"/>
</dbReference>